<gene>
    <name evidence="3" type="ORF">A1OK_21220</name>
</gene>
<feature type="transmembrane region" description="Helical" evidence="1">
    <location>
        <begin position="7"/>
        <end position="27"/>
    </location>
</feature>
<dbReference type="AlphaFoldDB" id="A0A1E5C5Y9"/>
<dbReference type="InterPro" id="IPR036691">
    <property type="entry name" value="Endo/exonu/phosph_ase_sf"/>
</dbReference>
<dbReference type="NCBIfam" id="NF003840">
    <property type="entry name" value="PRK05421.1-2"/>
    <property type="match status" value="1"/>
</dbReference>
<protein>
    <recommendedName>
        <fullName evidence="2">Endonuclease/exonuclease/phosphatase domain-containing protein</fullName>
    </recommendedName>
</protein>
<keyword evidence="1" id="KW-0472">Membrane</keyword>
<proteinExistence type="predicted"/>
<feature type="domain" description="Endonuclease/exonuclease/phosphatase" evidence="2">
    <location>
        <begin position="63"/>
        <end position="267"/>
    </location>
</feature>
<keyword evidence="4" id="KW-1185">Reference proteome</keyword>
<evidence type="ECO:0000313" key="3">
    <source>
        <dbReference type="EMBL" id="OEE60934.1"/>
    </source>
</evidence>
<name>A0A1E5C5Y9_9GAMM</name>
<dbReference type="Pfam" id="PF03372">
    <property type="entry name" value="Exo_endo_phos"/>
    <property type="match status" value="1"/>
</dbReference>
<dbReference type="Gene3D" id="3.60.10.10">
    <property type="entry name" value="Endonuclease/exonuclease/phosphatase"/>
    <property type="match status" value="1"/>
</dbReference>
<dbReference type="SUPFAM" id="SSF56219">
    <property type="entry name" value="DNase I-like"/>
    <property type="match status" value="1"/>
</dbReference>
<dbReference type="Proteomes" id="UP000095039">
    <property type="component" value="Unassembled WGS sequence"/>
</dbReference>
<dbReference type="EMBL" id="AJWN02000057">
    <property type="protein sequence ID" value="OEE60934.1"/>
    <property type="molecule type" value="Genomic_DNA"/>
</dbReference>
<dbReference type="RefSeq" id="WP_016960034.1">
    <property type="nucleotide sequence ID" value="NZ_AJWN02000057.1"/>
</dbReference>
<keyword evidence="1" id="KW-0812">Transmembrane</keyword>
<dbReference type="NCBIfam" id="NF003842">
    <property type="entry name" value="PRK05421.1-4"/>
    <property type="match status" value="1"/>
</dbReference>
<evidence type="ECO:0000259" key="2">
    <source>
        <dbReference type="Pfam" id="PF03372"/>
    </source>
</evidence>
<comment type="caution">
    <text evidence="3">The sequence shown here is derived from an EMBL/GenBank/DDBJ whole genome shotgun (WGS) entry which is preliminary data.</text>
</comment>
<dbReference type="GO" id="GO:0003824">
    <property type="term" value="F:catalytic activity"/>
    <property type="evidence" value="ECO:0007669"/>
    <property type="project" value="InterPro"/>
</dbReference>
<reference evidence="3 4" key="1">
    <citation type="journal article" date="2012" name="Science">
        <title>Ecological populations of bacteria act as socially cohesive units of antibiotic production and resistance.</title>
        <authorList>
            <person name="Cordero O.X."/>
            <person name="Wildschutte H."/>
            <person name="Kirkup B."/>
            <person name="Proehl S."/>
            <person name="Ngo L."/>
            <person name="Hussain F."/>
            <person name="Le Roux F."/>
            <person name="Mincer T."/>
            <person name="Polz M.F."/>
        </authorList>
    </citation>
    <scope>NUCLEOTIDE SEQUENCE [LARGE SCALE GENOMIC DNA]</scope>
    <source>
        <strain evidence="3 4">FF-454</strain>
    </source>
</reference>
<sequence>MRQLRSRWAILGVLLLISGILTVYMVVDVPAEASLASGEASVRCRDYSEAETIDVTKPLNIAVWNIFKQQLDGWETELSDLSKKNSLILLQEAQSKPQLLSYIEREGWHSNQAYAFAINGEIAGVMTLSEVKPSKVCAYTKVEPYLRLPKSALYSAFSLSDGNTLSVINLHSINFTFGVEEYREQLQSLVDAVSDISGSLIIAGDFNTWSDERLNVVKKELDELGLKEAQYSSDDRLTVFGHPLDHFFYRDLELNVSLSKKTTASDHAFIEASLTFLSQ</sequence>
<evidence type="ECO:0000256" key="1">
    <source>
        <dbReference type="SAM" id="Phobius"/>
    </source>
</evidence>
<accession>A0A1E5C5Y9</accession>
<organism evidence="3 4">
    <name type="scientific">Enterovibrio norvegicus FF-454</name>
    <dbReference type="NCBI Taxonomy" id="1185651"/>
    <lineage>
        <taxon>Bacteria</taxon>
        <taxon>Pseudomonadati</taxon>
        <taxon>Pseudomonadota</taxon>
        <taxon>Gammaproteobacteria</taxon>
        <taxon>Vibrionales</taxon>
        <taxon>Vibrionaceae</taxon>
        <taxon>Enterovibrio</taxon>
    </lineage>
</organism>
<evidence type="ECO:0000313" key="4">
    <source>
        <dbReference type="Proteomes" id="UP000095039"/>
    </source>
</evidence>
<dbReference type="InterPro" id="IPR005135">
    <property type="entry name" value="Endo/exonuclease/phosphatase"/>
</dbReference>
<keyword evidence="1" id="KW-1133">Transmembrane helix</keyword>